<dbReference type="SMART" id="SM00935">
    <property type="entry name" value="OmpH"/>
    <property type="match status" value="1"/>
</dbReference>
<proteinExistence type="inferred from homology"/>
<evidence type="ECO:0000313" key="3">
    <source>
        <dbReference type="EMBL" id="BCX48901.1"/>
    </source>
</evidence>
<comment type="similarity">
    <text evidence="1">Belongs to the Skp family.</text>
</comment>
<accession>A0ABM7RFC9</accession>
<dbReference type="InterPro" id="IPR005632">
    <property type="entry name" value="Chaperone_Skp"/>
</dbReference>
<dbReference type="EMBL" id="AP024702">
    <property type="protein sequence ID" value="BCX48901.1"/>
    <property type="molecule type" value="Genomic_DNA"/>
</dbReference>
<keyword evidence="2" id="KW-0732">Signal</keyword>
<dbReference type="PANTHER" id="PTHR35089">
    <property type="entry name" value="CHAPERONE PROTEIN SKP"/>
    <property type="match status" value="1"/>
</dbReference>
<gene>
    <name evidence="3" type="ORF">HAHE_28090</name>
</gene>
<evidence type="ECO:0000256" key="2">
    <source>
        <dbReference type="ARBA" id="ARBA00022729"/>
    </source>
</evidence>
<protein>
    <submittedName>
        <fullName evidence="3">Outermembrane chaperone Skp</fullName>
    </submittedName>
</protein>
<organism evidence="3 4">
    <name type="scientific">Haloferula helveola</name>
    <dbReference type="NCBI Taxonomy" id="490095"/>
    <lineage>
        <taxon>Bacteria</taxon>
        <taxon>Pseudomonadati</taxon>
        <taxon>Verrucomicrobiota</taxon>
        <taxon>Verrucomicrobiia</taxon>
        <taxon>Verrucomicrobiales</taxon>
        <taxon>Verrucomicrobiaceae</taxon>
        <taxon>Haloferula</taxon>
    </lineage>
</organism>
<dbReference type="Gene3D" id="3.30.910.20">
    <property type="entry name" value="Skp domain"/>
    <property type="match status" value="1"/>
</dbReference>
<evidence type="ECO:0000313" key="4">
    <source>
        <dbReference type="Proteomes" id="UP001374893"/>
    </source>
</evidence>
<dbReference type="PANTHER" id="PTHR35089:SF1">
    <property type="entry name" value="CHAPERONE PROTEIN SKP"/>
    <property type="match status" value="1"/>
</dbReference>
<dbReference type="Pfam" id="PF03938">
    <property type="entry name" value="OmpH"/>
    <property type="match status" value="1"/>
</dbReference>
<dbReference type="InterPro" id="IPR024930">
    <property type="entry name" value="Skp_dom_sf"/>
</dbReference>
<name>A0ABM7RFC9_9BACT</name>
<sequence length="194" mass="21997">MFRRTILIAWLALVGITWGETKVAMVQIGEVYRSLDSTKVLNAEIDSQRKAIYADARLTAYRNALKELEALQQQMAKHADSPDASLRQDIEQNFALKRQEALTLQREYEAFREKRTKEINTQLVARMKEILSEIQKAAAEVGQSKGYDWVLDSTGKTNTGSPFVLYSKNPQDITEDVIERLAKPMATVEGDDDN</sequence>
<reference evidence="3 4" key="1">
    <citation type="submission" date="2021-06" db="EMBL/GenBank/DDBJ databases">
        <title>Complete genome of Haloferula helveola possessing various polysaccharide degrading enzymes.</title>
        <authorList>
            <person name="Takami H."/>
            <person name="Huang C."/>
            <person name="Hamasaki K."/>
        </authorList>
    </citation>
    <scope>NUCLEOTIDE SEQUENCE [LARGE SCALE GENOMIC DNA]</scope>
    <source>
        <strain evidence="3 4">CN-1</strain>
    </source>
</reference>
<dbReference type="Proteomes" id="UP001374893">
    <property type="component" value="Chromosome"/>
</dbReference>
<dbReference type="SUPFAM" id="SSF111384">
    <property type="entry name" value="OmpH-like"/>
    <property type="match status" value="1"/>
</dbReference>
<evidence type="ECO:0000256" key="1">
    <source>
        <dbReference type="ARBA" id="ARBA00009091"/>
    </source>
</evidence>
<dbReference type="RefSeq" id="WP_338685301.1">
    <property type="nucleotide sequence ID" value="NZ_AP024702.1"/>
</dbReference>
<keyword evidence="4" id="KW-1185">Reference proteome</keyword>